<evidence type="ECO:0000256" key="12">
    <source>
        <dbReference type="ARBA" id="ARBA00059247"/>
    </source>
</evidence>
<dbReference type="GO" id="GO:0046872">
    <property type="term" value="F:metal ion binding"/>
    <property type="evidence" value="ECO:0007669"/>
    <property type="project" value="UniProtKB-KW"/>
</dbReference>
<dbReference type="EC" id="3.1.3.18" evidence="6 13"/>
<feature type="binding site" evidence="13">
    <location>
        <position position="17"/>
    </location>
    <ligand>
        <name>Mg(2+)</name>
        <dbReference type="ChEBI" id="CHEBI:18420"/>
    </ligand>
</feature>
<evidence type="ECO:0000256" key="2">
    <source>
        <dbReference type="ARBA" id="ARBA00001946"/>
    </source>
</evidence>
<dbReference type="PANTHER" id="PTHR43434">
    <property type="entry name" value="PHOSPHOGLYCOLATE PHOSPHATASE"/>
    <property type="match status" value="1"/>
</dbReference>
<dbReference type="EMBL" id="QEXO01000002">
    <property type="protein sequence ID" value="PWE15090.1"/>
    <property type="molecule type" value="Genomic_DNA"/>
</dbReference>
<keyword evidence="10 13" id="KW-0460">Magnesium</keyword>
<protein>
    <recommendedName>
        <fullName evidence="6 13">Phosphoglycolate phosphatase</fullName>
        <shortName evidence="13">PGP</shortName>
        <shortName evidence="13">PGPase</shortName>
        <ecNumber evidence="6 13">3.1.3.18</ecNumber>
    </recommendedName>
</protein>
<feature type="binding site" evidence="13">
    <location>
        <position position="177"/>
    </location>
    <ligand>
        <name>Mg(2+)</name>
        <dbReference type="ChEBI" id="CHEBI:18420"/>
    </ligand>
</feature>
<dbReference type="UniPathway" id="UPA00865">
    <property type="reaction ID" value="UER00834"/>
</dbReference>
<dbReference type="NCBIfam" id="TIGR01509">
    <property type="entry name" value="HAD-SF-IA-v3"/>
    <property type="match status" value="1"/>
</dbReference>
<dbReference type="InterPro" id="IPR023198">
    <property type="entry name" value="PGP-like_dom2"/>
</dbReference>
<evidence type="ECO:0000256" key="11">
    <source>
        <dbReference type="ARBA" id="ARBA00023277"/>
    </source>
</evidence>
<keyword evidence="8 13" id="KW-0479">Metal-binding</keyword>
<keyword evidence="7" id="KW-0113">Calvin cycle</keyword>
<evidence type="ECO:0000256" key="4">
    <source>
        <dbReference type="ARBA" id="ARBA00006171"/>
    </source>
</evidence>
<evidence type="ECO:0000256" key="7">
    <source>
        <dbReference type="ARBA" id="ARBA00022567"/>
    </source>
</evidence>
<keyword evidence="9 13" id="KW-0378">Hydrolase</keyword>
<dbReference type="GO" id="GO:0005829">
    <property type="term" value="C:cytosol"/>
    <property type="evidence" value="ECO:0007669"/>
    <property type="project" value="TreeGrafter"/>
</dbReference>
<feature type="active site" description="Nucleophile" evidence="13">
    <location>
        <position position="17"/>
    </location>
</feature>
<dbReference type="SFLD" id="SFLDG01129">
    <property type="entry name" value="C1.5:_HAD__Beta-PGM__Phosphata"/>
    <property type="match status" value="1"/>
</dbReference>
<comment type="catalytic activity">
    <reaction evidence="1 13">
        <text>2-phosphoglycolate + H2O = glycolate + phosphate</text>
        <dbReference type="Rhea" id="RHEA:14369"/>
        <dbReference type="ChEBI" id="CHEBI:15377"/>
        <dbReference type="ChEBI" id="CHEBI:29805"/>
        <dbReference type="ChEBI" id="CHEBI:43474"/>
        <dbReference type="ChEBI" id="CHEBI:58033"/>
        <dbReference type="EC" id="3.1.3.18"/>
    </reaction>
</comment>
<dbReference type="InterPro" id="IPR023214">
    <property type="entry name" value="HAD_sf"/>
</dbReference>
<evidence type="ECO:0000256" key="9">
    <source>
        <dbReference type="ARBA" id="ARBA00022801"/>
    </source>
</evidence>
<comment type="subunit">
    <text evidence="5">Homotrimer.</text>
</comment>
<dbReference type="HAMAP" id="MF_00495">
    <property type="entry name" value="GPH_hydrolase_bact"/>
    <property type="match status" value="1"/>
</dbReference>
<comment type="cofactor">
    <cofactor evidence="2 13">
        <name>Mg(2+)</name>
        <dbReference type="ChEBI" id="CHEBI:18420"/>
    </cofactor>
</comment>
<reference evidence="14 15" key="1">
    <citation type="submission" date="2018-05" db="EMBL/GenBank/DDBJ databases">
        <title>Genome Sequence of an Efficient Indole-Degrading Bacterium, Alcaligenes sp.YBY.</title>
        <authorList>
            <person name="Yang B."/>
        </authorList>
    </citation>
    <scope>NUCLEOTIDE SEQUENCE [LARGE SCALE GENOMIC DNA]</scope>
    <source>
        <strain evidence="14 15">YBY</strain>
    </source>
</reference>
<dbReference type="InterPro" id="IPR037512">
    <property type="entry name" value="PGPase_prok"/>
</dbReference>
<evidence type="ECO:0000256" key="5">
    <source>
        <dbReference type="ARBA" id="ARBA00011233"/>
    </source>
</evidence>
<comment type="caution">
    <text evidence="14">The sequence shown here is derived from an EMBL/GenBank/DDBJ whole genome shotgun (WGS) entry which is preliminary data.</text>
</comment>
<feature type="binding site" evidence="13">
    <location>
        <position position="19"/>
    </location>
    <ligand>
        <name>Mg(2+)</name>
        <dbReference type="ChEBI" id="CHEBI:18420"/>
    </ligand>
</feature>
<dbReference type="InterPro" id="IPR006439">
    <property type="entry name" value="HAD-SF_hydro_IA"/>
</dbReference>
<dbReference type="SFLD" id="SFLDS00003">
    <property type="entry name" value="Haloacid_Dehalogenase"/>
    <property type="match status" value="1"/>
</dbReference>
<comment type="similarity">
    <text evidence="4 13">Belongs to the HAD-like hydrolase superfamily. CbbY/CbbZ/Gph/YieH family.</text>
</comment>
<dbReference type="NCBIfam" id="NF009695">
    <property type="entry name" value="PRK13222.1-2"/>
    <property type="match status" value="1"/>
</dbReference>
<reference evidence="14 15" key="2">
    <citation type="submission" date="2018-05" db="EMBL/GenBank/DDBJ databases">
        <authorList>
            <person name="Lanie J.A."/>
            <person name="Ng W.-L."/>
            <person name="Kazmierczak K.M."/>
            <person name="Andrzejewski T.M."/>
            <person name="Davidsen T.M."/>
            <person name="Wayne K.J."/>
            <person name="Tettelin H."/>
            <person name="Glass J.I."/>
            <person name="Rusch D."/>
            <person name="Podicherti R."/>
            <person name="Tsui H.-C.T."/>
            <person name="Winkler M.E."/>
        </authorList>
    </citation>
    <scope>NUCLEOTIDE SEQUENCE [LARGE SCALE GENOMIC DNA]</scope>
    <source>
        <strain evidence="14 15">YBY</strain>
    </source>
</reference>
<evidence type="ECO:0000313" key="14">
    <source>
        <dbReference type="EMBL" id="PWE15090.1"/>
    </source>
</evidence>
<dbReference type="InterPro" id="IPR050155">
    <property type="entry name" value="HAD-like_hydrolase_sf"/>
</dbReference>
<accession>A0A2U2BM49</accession>
<dbReference type="STRING" id="511.UZ73_09260"/>
<dbReference type="Pfam" id="PF13419">
    <property type="entry name" value="HAD_2"/>
    <property type="match status" value="1"/>
</dbReference>
<evidence type="ECO:0000256" key="8">
    <source>
        <dbReference type="ARBA" id="ARBA00022723"/>
    </source>
</evidence>
<dbReference type="GO" id="GO:0019253">
    <property type="term" value="P:reductive pentose-phosphate cycle"/>
    <property type="evidence" value="ECO:0007669"/>
    <property type="project" value="UniProtKB-KW"/>
</dbReference>
<evidence type="ECO:0000256" key="1">
    <source>
        <dbReference type="ARBA" id="ARBA00000830"/>
    </source>
</evidence>
<dbReference type="GO" id="GO:0008967">
    <property type="term" value="F:phosphoglycolate phosphatase activity"/>
    <property type="evidence" value="ECO:0007669"/>
    <property type="project" value="UniProtKB-UniRule"/>
</dbReference>
<dbReference type="NCBIfam" id="TIGR01549">
    <property type="entry name" value="HAD-SF-IA-v1"/>
    <property type="match status" value="1"/>
</dbReference>
<dbReference type="InterPro" id="IPR036412">
    <property type="entry name" value="HAD-like_sf"/>
</dbReference>
<dbReference type="Proteomes" id="UP000245216">
    <property type="component" value="Unassembled WGS sequence"/>
</dbReference>
<dbReference type="PANTHER" id="PTHR43434:SF1">
    <property type="entry name" value="PHOSPHOGLYCOLATE PHOSPHATASE"/>
    <property type="match status" value="1"/>
</dbReference>
<name>A0A2U2BM49_ALCFA</name>
<comment type="pathway">
    <text evidence="3 13">Organic acid metabolism; glycolate biosynthesis; glycolate from 2-phosphoglycolate: step 1/1.</text>
</comment>
<evidence type="ECO:0000256" key="13">
    <source>
        <dbReference type="HAMAP-Rule" id="MF_00495"/>
    </source>
</evidence>
<dbReference type="GO" id="GO:0046295">
    <property type="term" value="P:glycolate biosynthetic process"/>
    <property type="evidence" value="ECO:0007669"/>
    <property type="project" value="UniProtKB-UniRule"/>
</dbReference>
<evidence type="ECO:0000256" key="6">
    <source>
        <dbReference type="ARBA" id="ARBA00013078"/>
    </source>
</evidence>
<dbReference type="SUPFAM" id="SSF56784">
    <property type="entry name" value="HAD-like"/>
    <property type="match status" value="1"/>
</dbReference>
<dbReference type="NCBIfam" id="TIGR01449">
    <property type="entry name" value="PGP_bact"/>
    <property type="match status" value="1"/>
</dbReference>
<gene>
    <name evidence="14" type="ORF">DF183_10475</name>
</gene>
<evidence type="ECO:0000256" key="3">
    <source>
        <dbReference type="ARBA" id="ARBA00004818"/>
    </source>
</evidence>
<organism evidence="14 15">
    <name type="scientific">Alcaligenes faecalis</name>
    <dbReference type="NCBI Taxonomy" id="511"/>
    <lineage>
        <taxon>Bacteria</taxon>
        <taxon>Pseudomonadati</taxon>
        <taxon>Pseudomonadota</taxon>
        <taxon>Betaproteobacteria</taxon>
        <taxon>Burkholderiales</taxon>
        <taxon>Alcaligenaceae</taxon>
        <taxon>Alcaligenes</taxon>
    </lineage>
</organism>
<comment type="function">
    <text evidence="12 13">Specifically catalyzes the dephosphorylation of 2-phosphoglycolate. Is involved in the dissimilation of the intracellular 2-phosphoglycolate formed during the DNA repair of 3'-phosphoglycolate ends, a major class of DNA lesions induced by oxidative stress.</text>
</comment>
<keyword evidence="11 13" id="KW-0119">Carbohydrate metabolism</keyword>
<sequence length="234" mass="25831">MSQVRYKKMNIFSVLFDLDGTLLDTIPDLASACNAMRIDLGLPVLPEERIATFVGKGSENLVRRALTDLPNPPADYTQALESFYYHYQLCNGQHSRLYPGVLEGLDDFKSQGLRLAVVTNKPEQFARPLLEQTGLSPYFELIVGGDTCPRKKPDPMPFLYACEQMKLAPEQALVIGDSMNDAQAARAAQIPVLLVPYGYNEGKDVQSLDSDGIVASIADAATWLRNKRNTISTS</sequence>
<dbReference type="FunFam" id="3.40.50.1000:FF:000022">
    <property type="entry name" value="Phosphoglycolate phosphatase"/>
    <property type="match status" value="1"/>
</dbReference>
<dbReference type="KEGG" id="afa:UZ73_09260"/>
<dbReference type="SFLD" id="SFLDG01135">
    <property type="entry name" value="C1.5.6:_HAD__Beta-PGM__Phospha"/>
    <property type="match status" value="1"/>
</dbReference>
<evidence type="ECO:0000256" key="10">
    <source>
        <dbReference type="ARBA" id="ARBA00022842"/>
    </source>
</evidence>
<dbReference type="GO" id="GO:0006281">
    <property type="term" value="P:DNA repair"/>
    <property type="evidence" value="ECO:0007669"/>
    <property type="project" value="TreeGrafter"/>
</dbReference>
<dbReference type="CDD" id="cd16417">
    <property type="entry name" value="HAD_PGPase"/>
    <property type="match status" value="1"/>
</dbReference>
<dbReference type="InterPro" id="IPR041492">
    <property type="entry name" value="HAD_2"/>
</dbReference>
<dbReference type="AlphaFoldDB" id="A0A2U2BM49"/>
<dbReference type="Gene3D" id="3.40.50.1000">
    <property type="entry name" value="HAD superfamily/HAD-like"/>
    <property type="match status" value="1"/>
</dbReference>
<dbReference type="Gene3D" id="1.10.150.240">
    <property type="entry name" value="Putative phosphatase, domain 2"/>
    <property type="match status" value="1"/>
</dbReference>
<evidence type="ECO:0000313" key="15">
    <source>
        <dbReference type="Proteomes" id="UP000245216"/>
    </source>
</evidence>
<proteinExistence type="inferred from homology"/>